<evidence type="ECO:0000259" key="5">
    <source>
        <dbReference type="PROSITE" id="PS51910"/>
    </source>
</evidence>
<accession>A0A6J1REJ5</accession>
<dbReference type="InterPro" id="IPR050314">
    <property type="entry name" value="Glycosyl_Hydrlase_18"/>
</dbReference>
<evidence type="ECO:0000256" key="2">
    <source>
        <dbReference type="ARBA" id="ARBA00023295"/>
    </source>
</evidence>
<dbReference type="InterPro" id="IPR001223">
    <property type="entry name" value="Glyco_hydro18_cat"/>
</dbReference>
<evidence type="ECO:0000256" key="3">
    <source>
        <dbReference type="RuleBase" id="RU000489"/>
    </source>
</evidence>
<dbReference type="GO" id="GO:0006032">
    <property type="term" value="P:chitin catabolic process"/>
    <property type="evidence" value="ECO:0007669"/>
    <property type="project" value="TreeGrafter"/>
</dbReference>
<dbReference type="PROSITE" id="PS01095">
    <property type="entry name" value="GH18_1"/>
    <property type="match status" value="1"/>
</dbReference>
<name>A0A6J1REJ5_9HYME</name>
<dbReference type="PANTHER" id="PTHR11177:SF359">
    <property type="entry name" value="CHITINASE 10-RELATED"/>
    <property type="match status" value="1"/>
</dbReference>
<dbReference type="AlphaFoldDB" id="A0A6J1REJ5"/>
<dbReference type="InterPro" id="IPR001579">
    <property type="entry name" value="Glyco_hydro_18_chit_AS"/>
</dbReference>
<dbReference type="Proteomes" id="UP000504618">
    <property type="component" value="Unplaced"/>
</dbReference>
<dbReference type="GO" id="GO:0008061">
    <property type="term" value="F:chitin binding"/>
    <property type="evidence" value="ECO:0007669"/>
    <property type="project" value="InterPro"/>
</dbReference>
<proteinExistence type="inferred from homology"/>
<dbReference type="RefSeq" id="XP_024892698.1">
    <property type="nucleotide sequence ID" value="XM_025036930.1"/>
</dbReference>
<feature type="domain" description="GH18" evidence="5">
    <location>
        <begin position="1"/>
        <end position="194"/>
    </location>
</feature>
<dbReference type="GeneID" id="112467962"/>
<dbReference type="Gene3D" id="3.20.20.80">
    <property type="entry name" value="Glycosidases"/>
    <property type="match status" value="1"/>
</dbReference>
<protein>
    <submittedName>
        <fullName evidence="7">Probable chitinase 10</fullName>
    </submittedName>
</protein>
<evidence type="ECO:0000313" key="6">
    <source>
        <dbReference type="Proteomes" id="UP000504618"/>
    </source>
</evidence>
<keyword evidence="1 3" id="KW-0378">Hydrolase</keyword>
<dbReference type="SUPFAM" id="SSF51445">
    <property type="entry name" value="(Trans)glycosidases"/>
    <property type="match status" value="1"/>
</dbReference>
<feature type="non-terminal residue" evidence="7">
    <location>
        <position position="1"/>
    </location>
</feature>
<dbReference type="OrthoDB" id="76388at2759"/>
<dbReference type="GO" id="GO:0004568">
    <property type="term" value="F:chitinase activity"/>
    <property type="evidence" value="ECO:0007669"/>
    <property type="project" value="TreeGrafter"/>
</dbReference>
<dbReference type="GO" id="GO:0005975">
    <property type="term" value="P:carbohydrate metabolic process"/>
    <property type="evidence" value="ECO:0007669"/>
    <property type="project" value="InterPro"/>
</dbReference>
<dbReference type="InterPro" id="IPR017853">
    <property type="entry name" value="GH"/>
</dbReference>
<organism evidence="6 7">
    <name type="scientific">Temnothorax curvispinosus</name>
    <dbReference type="NCBI Taxonomy" id="300111"/>
    <lineage>
        <taxon>Eukaryota</taxon>
        <taxon>Metazoa</taxon>
        <taxon>Ecdysozoa</taxon>
        <taxon>Arthropoda</taxon>
        <taxon>Hexapoda</taxon>
        <taxon>Insecta</taxon>
        <taxon>Pterygota</taxon>
        <taxon>Neoptera</taxon>
        <taxon>Endopterygota</taxon>
        <taxon>Hymenoptera</taxon>
        <taxon>Apocrita</taxon>
        <taxon>Aculeata</taxon>
        <taxon>Formicoidea</taxon>
        <taxon>Formicidae</taxon>
        <taxon>Myrmicinae</taxon>
        <taxon>Temnothorax</taxon>
    </lineage>
</organism>
<gene>
    <name evidence="7" type="primary">LOC112467962</name>
</gene>
<dbReference type="SMART" id="SM00636">
    <property type="entry name" value="Glyco_18"/>
    <property type="match status" value="1"/>
</dbReference>
<evidence type="ECO:0000256" key="4">
    <source>
        <dbReference type="RuleBase" id="RU004453"/>
    </source>
</evidence>
<dbReference type="PANTHER" id="PTHR11177">
    <property type="entry name" value="CHITINASE"/>
    <property type="match status" value="1"/>
</dbReference>
<dbReference type="InterPro" id="IPR011583">
    <property type="entry name" value="Chitinase_II/V-like_cat"/>
</dbReference>
<dbReference type="PROSITE" id="PS51910">
    <property type="entry name" value="GH18_2"/>
    <property type="match status" value="1"/>
</dbReference>
<evidence type="ECO:0000313" key="7">
    <source>
        <dbReference type="RefSeq" id="XP_024892698.1"/>
    </source>
</evidence>
<comment type="similarity">
    <text evidence="4">Belongs to the glycosyl hydrolase 18 family.</text>
</comment>
<evidence type="ECO:0000256" key="1">
    <source>
        <dbReference type="ARBA" id="ARBA00022801"/>
    </source>
</evidence>
<sequence>AWRWTSFGSFTPEDIDGQLCTHIVYAFATLDAETFPLNIDDSVDVYKSFLNKATEVRKRNGFKVYFGLGGWNDSKDDKYSRLASSSRSNRRNFVGYIIRIIEQNGFDGLDLDWEFPVCWQGDCSRSLQQDSENFIGLLEDLSEAFTSQVLLLSIAVSASKIVVNRGYTRISLLVRHVDWIAVSYDMYYIFMTFR</sequence>
<keyword evidence="6" id="KW-1185">Reference proteome</keyword>
<dbReference type="Pfam" id="PF00704">
    <property type="entry name" value="Glyco_hydro_18"/>
    <property type="match status" value="1"/>
</dbReference>
<reference evidence="7" key="1">
    <citation type="submission" date="2025-08" db="UniProtKB">
        <authorList>
            <consortium name="RefSeq"/>
        </authorList>
    </citation>
    <scope>IDENTIFICATION</scope>
    <source>
        <tissue evidence="7">Whole body</tissue>
    </source>
</reference>
<dbReference type="GO" id="GO:0005576">
    <property type="term" value="C:extracellular region"/>
    <property type="evidence" value="ECO:0007669"/>
    <property type="project" value="TreeGrafter"/>
</dbReference>
<keyword evidence="2 3" id="KW-0326">Glycosidase</keyword>